<evidence type="ECO:0000256" key="5">
    <source>
        <dbReference type="ARBA" id="ARBA00022777"/>
    </source>
</evidence>
<evidence type="ECO:0000256" key="1">
    <source>
        <dbReference type="ARBA" id="ARBA00012513"/>
    </source>
</evidence>
<dbReference type="EMBL" id="BJYK01000013">
    <property type="protein sequence ID" value="GEN81501.1"/>
    <property type="molecule type" value="Genomic_DNA"/>
</dbReference>
<dbReference type="PANTHER" id="PTHR43289">
    <property type="entry name" value="MITOGEN-ACTIVATED PROTEIN KINASE KINASE KINASE 20-RELATED"/>
    <property type="match status" value="1"/>
</dbReference>
<dbReference type="AlphaFoldDB" id="A0A511Z226"/>
<dbReference type="SUPFAM" id="SSF56112">
    <property type="entry name" value="Protein kinase-like (PK-like)"/>
    <property type="match status" value="1"/>
</dbReference>
<evidence type="ECO:0000313" key="12">
    <source>
        <dbReference type="Proteomes" id="UP000321484"/>
    </source>
</evidence>
<dbReference type="SMART" id="SM00220">
    <property type="entry name" value="S_TKc"/>
    <property type="match status" value="1"/>
</dbReference>
<keyword evidence="2" id="KW-0723">Serine/threonine-protein kinase</keyword>
<dbReference type="GO" id="GO:0045717">
    <property type="term" value="P:negative regulation of fatty acid biosynthetic process"/>
    <property type="evidence" value="ECO:0007669"/>
    <property type="project" value="UniProtKB-ARBA"/>
</dbReference>
<dbReference type="GO" id="GO:0004674">
    <property type="term" value="F:protein serine/threonine kinase activity"/>
    <property type="evidence" value="ECO:0007669"/>
    <property type="project" value="UniProtKB-KW"/>
</dbReference>
<evidence type="ECO:0000256" key="3">
    <source>
        <dbReference type="ARBA" id="ARBA00022679"/>
    </source>
</evidence>
<gene>
    <name evidence="11" type="ORF">AFE02nite_32350</name>
</gene>
<dbReference type="PROSITE" id="PS00108">
    <property type="entry name" value="PROTEIN_KINASE_ST"/>
    <property type="match status" value="1"/>
</dbReference>
<keyword evidence="12" id="KW-1185">Reference proteome</keyword>
<keyword evidence="9" id="KW-0812">Transmembrane</keyword>
<reference evidence="11 12" key="1">
    <citation type="submission" date="2019-07" db="EMBL/GenBank/DDBJ databases">
        <title>Whole genome shotgun sequence of Actinotalea fermentans NBRC 105374.</title>
        <authorList>
            <person name="Hosoyama A."/>
            <person name="Uohara A."/>
            <person name="Ohji S."/>
            <person name="Ichikawa N."/>
        </authorList>
    </citation>
    <scope>NUCLEOTIDE SEQUENCE [LARGE SCALE GENOMIC DNA]</scope>
    <source>
        <strain evidence="11 12">NBRC 105374</strain>
    </source>
</reference>
<keyword evidence="4" id="KW-0547">Nucleotide-binding</keyword>
<evidence type="ECO:0000256" key="4">
    <source>
        <dbReference type="ARBA" id="ARBA00022741"/>
    </source>
</evidence>
<dbReference type="FunFam" id="3.30.200.20:FF:000035">
    <property type="entry name" value="Serine/threonine protein kinase Stk1"/>
    <property type="match status" value="1"/>
</dbReference>
<evidence type="ECO:0000256" key="8">
    <source>
        <dbReference type="ARBA" id="ARBA00048679"/>
    </source>
</evidence>
<accession>A0A511Z226</accession>
<evidence type="ECO:0000256" key="2">
    <source>
        <dbReference type="ARBA" id="ARBA00022527"/>
    </source>
</evidence>
<proteinExistence type="predicted"/>
<dbReference type="GO" id="GO:0005524">
    <property type="term" value="F:ATP binding"/>
    <property type="evidence" value="ECO:0007669"/>
    <property type="project" value="UniProtKB-KW"/>
</dbReference>
<name>A0A511Z226_9CELL</name>
<dbReference type="PANTHER" id="PTHR43289:SF6">
    <property type="entry name" value="SERINE_THREONINE-PROTEIN KINASE NEKL-3"/>
    <property type="match status" value="1"/>
</dbReference>
<keyword evidence="6" id="KW-0067">ATP-binding</keyword>
<dbReference type="RefSeq" id="WP_146820043.1">
    <property type="nucleotide sequence ID" value="NZ_BJYK01000013.1"/>
</dbReference>
<evidence type="ECO:0000313" key="11">
    <source>
        <dbReference type="EMBL" id="GEN81501.1"/>
    </source>
</evidence>
<evidence type="ECO:0000256" key="6">
    <source>
        <dbReference type="ARBA" id="ARBA00022840"/>
    </source>
</evidence>
<dbReference type="Proteomes" id="UP000321484">
    <property type="component" value="Unassembled WGS sequence"/>
</dbReference>
<feature type="transmembrane region" description="Helical" evidence="9">
    <location>
        <begin position="397"/>
        <end position="418"/>
    </location>
</feature>
<keyword evidence="5" id="KW-0418">Kinase</keyword>
<dbReference type="OrthoDB" id="9762169at2"/>
<evidence type="ECO:0000256" key="9">
    <source>
        <dbReference type="SAM" id="Phobius"/>
    </source>
</evidence>
<comment type="caution">
    <text evidence="11">The sequence shown here is derived from an EMBL/GenBank/DDBJ whole genome shotgun (WGS) entry which is preliminary data.</text>
</comment>
<dbReference type="Pfam" id="PF00069">
    <property type="entry name" value="Pkinase"/>
    <property type="match status" value="1"/>
</dbReference>
<dbReference type="InterPro" id="IPR000719">
    <property type="entry name" value="Prot_kinase_dom"/>
</dbReference>
<evidence type="ECO:0000259" key="10">
    <source>
        <dbReference type="PROSITE" id="PS50011"/>
    </source>
</evidence>
<dbReference type="InterPro" id="IPR011009">
    <property type="entry name" value="Kinase-like_dom_sf"/>
</dbReference>
<feature type="domain" description="Protein kinase" evidence="10">
    <location>
        <begin position="13"/>
        <end position="271"/>
    </location>
</feature>
<comment type="catalytic activity">
    <reaction evidence="8">
        <text>L-seryl-[protein] + ATP = O-phospho-L-seryl-[protein] + ADP + H(+)</text>
        <dbReference type="Rhea" id="RHEA:17989"/>
        <dbReference type="Rhea" id="RHEA-COMP:9863"/>
        <dbReference type="Rhea" id="RHEA-COMP:11604"/>
        <dbReference type="ChEBI" id="CHEBI:15378"/>
        <dbReference type="ChEBI" id="CHEBI:29999"/>
        <dbReference type="ChEBI" id="CHEBI:30616"/>
        <dbReference type="ChEBI" id="CHEBI:83421"/>
        <dbReference type="ChEBI" id="CHEBI:456216"/>
        <dbReference type="EC" id="2.7.11.1"/>
    </reaction>
</comment>
<comment type="catalytic activity">
    <reaction evidence="7">
        <text>L-threonyl-[protein] + ATP = O-phospho-L-threonyl-[protein] + ADP + H(+)</text>
        <dbReference type="Rhea" id="RHEA:46608"/>
        <dbReference type="Rhea" id="RHEA-COMP:11060"/>
        <dbReference type="Rhea" id="RHEA-COMP:11605"/>
        <dbReference type="ChEBI" id="CHEBI:15378"/>
        <dbReference type="ChEBI" id="CHEBI:30013"/>
        <dbReference type="ChEBI" id="CHEBI:30616"/>
        <dbReference type="ChEBI" id="CHEBI:61977"/>
        <dbReference type="ChEBI" id="CHEBI:456216"/>
        <dbReference type="EC" id="2.7.11.1"/>
    </reaction>
</comment>
<dbReference type="Gene3D" id="1.10.510.10">
    <property type="entry name" value="Transferase(Phosphotransferase) domain 1"/>
    <property type="match status" value="1"/>
</dbReference>
<keyword evidence="9" id="KW-0472">Membrane</keyword>
<dbReference type="FunFam" id="1.10.510.10:FF:000021">
    <property type="entry name" value="Serine/threonine protein kinase"/>
    <property type="match status" value="1"/>
</dbReference>
<dbReference type="CDD" id="cd14014">
    <property type="entry name" value="STKc_PknB_like"/>
    <property type="match status" value="1"/>
</dbReference>
<dbReference type="EC" id="2.7.11.1" evidence="1"/>
<keyword evidence="9" id="KW-1133">Transmembrane helix</keyword>
<dbReference type="PROSITE" id="PS50011">
    <property type="entry name" value="PROTEIN_KINASE_DOM"/>
    <property type="match status" value="1"/>
</dbReference>
<keyword evidence="3" id="KW-0808">Transferase</keyword>
<organism evidence="11 12">
    <name type="scientific">Actinotalea fermentans</name>
    <dbReference type="NCBI Taxonomy" id="43671"/>
    <lineage>
        <taxon>Bacteria</taxon>
        <taxon>Bacillati</taxon>
        <taxon>Actinomycetota</taxon>
        <taxon>Actinomycetes</taxon>
        <taxon>Micrococcales</taxon>
        <taxon>Cellulomonadaceae</taxon>
        <taxon>Actinotalea</taxon>
    </lineage>
</organism>
<dbReference type="Gene3D" id="3.30.200.20">
    <property type="entry name" value="Phosphorylase Kinase, domain 1"/>
    <property type="match status" value="1"/>
</dbReference>
<evidence type="ECO:0000256" key="7">
    <source>
        <dbReference type="ARBA" id="ARBA00047899"/>
    </source>
</evidence>
<sequence>MKPGEGVALGDRYRLVSRIAVGGMGEVWQAHDESLARDVAVKVLREEYAGDEGFLERFRTEARNCAQLSHPNIAQLYDYGEQDGSAFLVMELILGEPLSDLLDREPVLPTRRLLPILAETARALHAAHVAGVVHRDVKPGNIILSRSGRVKITDFGISTATGRIPMTDSGMVMGTAQYLSPEQAIGKAATAQSDIYALGIVAYEAIVGHRPFTGPTAVDIAVAHVNTPVPPMPADVDPELSALVMRMLAKDPEERPRSAASLARVLDDMAVRTPGHGIPTELGRHARPVDVVDAVSTGALALDTFPQLVSPAPPPRPTGAAARLVPGRDEPVAEPPASTPPAFPAPARTAAQAAGAAASAAGSVARRWLGAARRVFAAPVPDGSGVGRRWGKVSRPLVALVLMLLFAALGAAFADSLWGRSRSAPPSDDAGSQILVLGSPEWARARGIIDNNPERVETTARDQ</sequence>
<protein>
    <recommendedName>
        <fullName evidence="1">non-specific serine/threonine protein kinase</fullName>
        <ecNumber evidence="1">2.7.11.1</ecNumber>
    </recommendedName>
</protein>
<dbReference type="InterPro" id="IPR008271">
    <property type="entry name" value="Ser/Thr_kinase_AS"/>
</dbReference>